<keyword evidence="11" id="KW-1185">Reference proteome</keyword>
<name>A0ABQ3P744_9ACTN</name>
<dbReference type="PRINTS" id="PR01217">
    <property type="entry name" value="PRICHEXTENSN"/>
</dbReference>
<feature type="transmembrane region" description="Helical" evidence="6">
    <location>
        <begin position="519"/>
        <end position="538"/>
    </location>
</feature>
<dbReference type="Proteomes" id="UP001052739">
    <property type="component" value="Unassembled WGS sequence"/>
</dbReference>
<keyword evidence="1" id="KW-0134">Cell wall</keyword>
<feature type="domain" description="Choice-of-anchor A" evidence="9">
    <location>
        <begin position="72"/>
        <end position="316"/>
    </location>
</feature>
<keyword evidence="6" id="KW-1133">Transmembrane helix</keyword>
<evidence type="ECO:0000256" key="6">
    <source>
        <dbReference type="SAM" id="Phobius"/>
    </source>
</evidence>
<evidence type="ECO:0000256" key="7">
    <source>
        <dbReference type="SAM" id="SignalP"/>
    </source>
</evidence>
<feature type="signal peptide" evidence="7">
    <location>
        <begin position="1"/>
        <end position="23"/>
    </location>
</feature>
<dbReference type="NCBIfam" id="TIGR04215">
    <property type="entry name" value="choice_anch_A"/>
    <property type="match status" value="1"/>
</dbReference>
<dbReference type="EMBL" id="BNDW01000019">
    <property type="protein sequence ID" value="GHI20819.1"/>
    <property type="molecule type" value="Genomic_DNA"/>
</dbReference>
<feature type="domain" description="Gram-positive cocci surface proteins LPxTG" evidence="8">
    <location>
        <begin position="505"/>
        <end position="542"/>
    </location>
</feature>
<dbReference type="InterPro" id="IPR019931">
    <property type="entry name" value="LPXTG_anchor"/>
</dbReference>
<evidence type="ECO:0000256" key="4">
    <source>
        <dbReference type="ARBA" id="ARBA00023088"/>
    </source>
</evidence>
<organism evidence="10 11">
    <name type="scientific">Streptomyces hydrogenans</name>
    <dbReference type="NCBI Taxonomy" id="1873719"/>
    <lineage>
        <taxon>Bacteria</taxon>
        <taxon>Bacillati</taxon>
        <taxon>Actinomycetota</taxon>
        <taxon>Actinomycetes</taxon>
        <taxon>Kitasatosporales</taxon>
        <taxon>Streptomycetaceae</taxon>
        <taxon>Streptomyces</taxon>
    </lineage>
</organism>
<evidence type="ECO:0008006" key="12">
    <source>
        <dbReference type="Google" id="ProtNLM"/>
    </source>
</evidence>
<dbReference type="Pfam" id="PF20597">
    <property type="entry name" value="pAdhesive_15"/>
    <property type="match status" value="1"/>
</dbReference>
<proteinExistence type="predicted"/>
<feature type="compositionally biased region" description="Low complexity" evidence="5">
    <location>
        <begin position="386"/>
        <end position="428"/>
    </location>
</feature>
<feature type="chain" id="PRO_5047125935" description="Choice-of-anchor A family protein" evidence="7">
    <location>
        <begin position="24"/>
        <end position="549"/>
    </location>
</feature>
<feature type="compositionally biased region" description="Gly residues" evidence="5">
    <location>
        <begin position="444"/>
        <end position="496"/>
    </location>
</feature>
<accession>A0ABQ3P744</accession>
<dbReference type="NCBIfam" id="TIGR01167">
    <property type="entry name" value="LPXTG_anchor"/>
    <property type="match status" value="1"/>
</dbReference>
<dbReference type="Pfam" id="PF00746">
    <property type="entry name" value="Gram_pos_anchor"/>
    <property type="match status" value="1"/>
</dbReference>
<reference evidence="10" key="1">
    <citation type="submission" date="2024-05" db="EMBL/GenBank/DDBJ databases">
        <title>Whole genome shotgun sequence of Streptomyces hydrogenans NBRC 13475.</title>
        <authorList>
            <person name="Komaki H."/>
            <person name="Tamura T."/>
        </authorList>
    </citation>
    <scope>NUCLEOTIDE SEQUENCE</scope>
    <source>
        <strain evidence="10">NBRC 13475</strain>
    </source>
</reference>
<evidence type="ECO:0000313" key="10">
    <source>
        <dbReference type="EMBL" id="GHI20819.1"/>
    </source>
</evidence>
<evidence type="ECO:0000256" key="1">
    <source>
        <dbReference type="ARBA" id="ARBA00022512"/>
    </source>
</evidence>
<evidence type="ECO:0000256" key="5">
    <source>
        <dbReference type="SAM" id="MobiDB-lite"/>
    </source>
</evidence>
<sequence>MKPERAPDRRARLALSAATAVLAAGALVGGLAVTGAADPLPGGLGPCKPGKCPPTYPDINNDPVQWRDNAVNIFVGGDFLVREAAAEAEGKVVVLGGFDQAKREGVSQVYNVGVAGVGSRVVPDNDTAFLSVGGNVTVAAGQRLLTEEGTVTGKTVYAGTVTGTVIPDPVKDAAAVAPYTALRDELTAASRCYAYPKAGDSTPRTPTGTAVNNGSETVFTGDGTSALQVFNVDFDLESPSGGQQGISFANIPANATVLVNVLGDDRTIDSYIAGLPGLRDRLLWNFPDATRVKFEGTAQFAGSVLIGEQASTATITMPGMNGRFFTTGNLTHASEPGGGGGQEIHNYPFNGDLPSCDEDPTPTTPTPTTPTPTDTTPTPTEPTPTPTDTTPTPTEPTPTDTTPTPTEPTPTDTTPTPTEPTPTDTTPTPTEPTPSPTDSADGGATDGGMTDGGATDGGATDGGGSDGGGSDGGYGDDTGGSTGGDTGGDTGGYGDDTGGHHGPDGGGQLPETGAGTGKVVMGVTAAGLALGGGLLVAVSRRRRRRDGAA</sequence>
<keyword evidence="3 7" id="KW-0732">Signal</keyword>
<comment type="caution">
    <text evidence="10">The sequence shown here is derived from an EMBL/GenBank/DDBJ whole genome shotgun (WGS) entry which is preliminary data.</text>
</comment>
<evidence type="ECO:0000256" key="3">
    <source>
        <dbReference type="ARBA" id="ARBA00022729"/>
    </source>
</evidence>
<evidence type="ECO:0000259" key="9">
    <source>
        <dbReference type="Pfam" id="PF20597"/>
    </source>
</evidence>
<feature type="region of interest" description="Disordered" evidence="5">
    <location>
        <begin position="326"/>
        <end position="516"/>
    </location>
</feature>
<keyword evidence="6" id="KW-0812">Transmembrane</keyword>
<keyword evidence="2" id="KW-0964">Secreted</keyword>
<keyword evidence="6" id="KW-0472">Membrane</keyword>
<evidence type="ECO:0000256" key="2">
    <source>
        <dbReference type="ARBA" id="ARBA00022525"/>
    </source>
</evidence>
<gene>
    <name evidence="10" type="ORF">Shyd_21900</name>
</gene>
<dbReference type="InterPro" id="IPR026588">
    <property type="entry name" value="Choice_anch_A"/>
</dbReference>
<evidence type="ECO:0000313" key="11">
    <source>
        <dbReference type="Proteomes" id="UP001052739"/>
    </source>
</evidence>
<keyword evidence="4" id="KW-0572">Peptidoglycan-anchor</keyword>
<evidence type="ECO:0000259" key="8">
    <source>
        <dbReference type="Pfam" id="PF00746"/>
    </source>
</evidence>
<protein>
    <recommendedName>
        <fullName evidence="12">Choice-of-anchor A family protein</fullName>
    </recommendedName>
</protein>